<gene>
    <name evidence="6" type="ORF">BDA96_01G009300</name>
</gene>
<evidence type="ECO:0000256" key="1">
    <source>
        <dbReference type="ARBA" id="ARBA00005234"/>
    </source>
</evidence>
<evidence type="ECO:0000259" key="5">
    <source>
        <dbReference type="PROSITE" id="PS50600"/>
    </source>
</evidence>
<sequence>MATAPCDGGNGCDDLLFALYKKELLKHLRSKMDRNLLRALELLKDGGVYSSNICGIKLRLESFLASVVSGEVISGIVGMFASRCANMPQLHQDYENLIVDLVKLMVESSCFKTNDQQFFTPPLKRNMFDFSTIFFAGKHQAKKANCMQLAHNVDAKILFPEVSDVEIVEGYPKTIKELTKEPEDVVFVKEVNLKDKLNKVCNSSDVMYNEDILHRKKIDQEHYTKDKKRQSLRLSFVSEDGHKSDDVQQSKFPVTPLEKRYYNAVCSLASGSHARSVVVDLGGCSLKYFALGDSMAPGKQVCSFVINCLCRKFFMDERPTISRKHYFFSSVSEVFMSDSSDYSYVERCFSGAASVLNLPLCDELFFPVLHGKHWFLFVVDLKHKLFIILDSYFSRSDSFCVYTRNKMKNSFRHAWAMFVGSDPGFNNFRTCYAQVPKQANEVDCGVFMIKLMEVWHFECKMLEVFSQEDIPNIRVKIVNDLLFSKHNIADVNIVKNFNANVLSS</sequence>
<dbReference type="Gene3D" id="3.40.395.10">
    <property type="entry name" value="Adenoviral Proteinase, Chain A"/>
    <property type="match status" value="1"/>
</dbReference>
<dbReference type="SUPFAM" id="SSF54001">
    <property type="entry name" value="Cysteine proteinases"/>
    <property type="match status" value="1"/>
</dbReference>
<evidence type="ECO:0000256" key="4">
    <source>
        <dbReference type="ARBA" id="ARBA00022807"/>
    </source>
</evidence>
<dbReference type="InterPro" id="IPR038765">
    <property type="entry name" value="Papain-like_cys_pep_sf"/>
</dbReference>
<dbReference type="PANTHER" id="PTHR12606:SF141">
    <property type="entry name" value="GH15225P-RELATED"/>
    <property type="match status" value="1"/>
</dbReference>
<dbReference type="AlphaFoldDB" id="A0A921RUB8"/>
<dbReference type="InterPro" id="IPR003653">
    <property type="entry name" value="Peptidase_C48_C"/>
</dbReference>
<dbReference type="Proteomes" id="UP000807115">
    <property type="component" value="Chromosome 1"/>
</dbReference>
<dbReference type="PROSITE" id="PS50600">
    <property type="entry name" value="ULP_PROTEASE"/>
    <property type="match status" value="1"/>
</dbReference>
<dbReference type="EMBL" id="CM027680">
    <property type="protein sequence ID" value="KAG0546608.1"/>
    <property type="molecule type" value="Genomic_DNA"/>
</dbReference>
<dbReference type="PANTHER" id="PTHR12606">
    <property type="entry name" value="SENTRIN/SUMO-SPECIFIC PROTEASE"/>
    <property type="match status" value="1"/>
</dbReference>
<evidence type="ECO:0000256" key="2">
    <source>
        <dbReference type="ARBA" id="ARBA00022670"/>
    </source>
</evidence>
<accession>A0A921RUB8</accession>
<keyword evidence="2" id="KW-0645">Protease</keyword>
<dbReference type="Pfam" id="PF02902">
    <property type="entry name" value="Peptidase_C48"/>
    <property type="match status" value="1"/>
</dbReference>
<reference evidence="6" key="2">
    <citation type="submission" date="2020-10" db="EMBL/GenBank/DDBJ databases">
        <authorList>
            <person name="Cooper E.A."/>
            <person name="Brenton Z.W."/>
            <person name="Flinn B.S."/>
            <person name="Jenkins J."/>
            <person name="Shu S."/>
            <person name="Flowers D."/>
            <person name="Luo F."/>
            <person name="Wang Y."/>
            <person name="Xia P."/>
            <person name="Barry K."/>
            <person name="Daum C."/>
            <person name="Lipzen A."/>
            <person name="Yoshinaga Y."/>
            <person name="Schmutz J."/>
            <person name="Saski C."/>
            <person name="Vermerris W."/>
            <person name="Kresovich S."/>
        </authorList>
    </citation>
    <scope>NUCLEOTIDE SEQUENCE</scope>
</reference>
<organism evidence="6 7">
    <name type="scientific">Sorghum bicolor</name>
    <name type="common">Sorghum</name>
    <name type="synonym">Sorghum vulgare</name>
    <dbReference type="NCBI Taxonomy" id="4558"/>
    <lineage>
        <taxon>Eukaryota</taxon>
        <taxon>Viridiplantae</taxon>
        <taxon>Streptophyta</taxon>
        <taxon>Embryophyta</taxon>
        <taxon>Tracheophyta</taxon>
        <taxon>Spermatophyta</taxon>
        <taxon>Magnoliopsida</taxon>
        <taxon>Liliopsida</taxon>
        <taxon>Poales</taxon>
        <taxon>Poaceae</taxon>
        <taxon>PACMAD clade</taxon>
        <taxon>Panicoideae</taxon>
        <taxon>Andropogonodae</taxon>
        <taxon>Andropogoneae</taxon>
        <taxon>Sorghinae</taxon>
        <taxon>Sorghum</taxon>
    </lineage>
</organism>
<name>A0A921RUB8_SORBI</name>
<evidence type="ECO:0000313" key="7">
    <source>
        <dbReference type="Proteomes" id="UP000807115"/>
    </source>
</evidence>
<keyword evidence="4" id="KW-0788">Thiol protease</keyword>
<protein>
    <recommendedName>
        <fullName evidence="5">Ubiquitin-like protease family profile domain-containing protein</fullName>
    </recommendedName>
</protein>
<keyword evidence="3" id="KW-0378">Hydrolase</keyword>
<evidence type="ECO:0000256" key="3">
    <source>
        <dbReference type="ARBA" id="ARBA00022801"/>
    </source>
</evidence>
<dbReference type="GO" id="GO:0006508">
    <property type="term" value="P:proteolysis"/>
    <property type="evidence" value="ECO:0007669"/>
    <property type="project" value="UniProtKB-KW"/>
</dbReference>
<dbReference type="GO" id="GO:0008234">
    <property type="term" value="F:cysteine-type peptidase activity"/>
    <property type="evidence" value="ECO:0007669"/>
    <property type="project" value="UniProtKB-KW"/>
</dbReference>
<feature type="domain" description="Ubiquitin-like protease family profile" evidence="5">
    <location>
        <begin position="279"/>
        <end position="455"/>
    </location>
</feature>
<evidence type="ECO:0000313" key="6">
    <source>
        <dbReference type="EMBL" id="KAG0546608.1"/>
    </source>
</evidence>
<comment type="similarity">
    <text evidence="1">Belongs to the peptidase C48 family.</text>
</comment>
<proteinExistence type="inferred from homology"/>
<comment type="caution">
    <text evidence="6">The sequence shown here is derived from an EMBL/GenBank/DDBJ whole genome shotgun (WGS) entry which is preliminary data.</text>
</comment>
<reference evidence="6" key="1">
    <citation type="journal article" date="2019" name="BMC Genomics">
        <title>A new reference genome for Sorghum bicolor reveals high levels of sequence similarity between sweet and grain genotypes: implications for the genetics of sugar metabolism.</title>
        <authorList>
            <person name="Cooper E.A."/>
            <person name="Brenton Z.W."/>
            <person name="Flinn B.S."/>
            <person name="Jenkins J."/>
            <person name="Shu S."/>
            <person name="Flowers D."/>
            <person name="Luo F."/>
            <person name="Wang Y."/>
            <person name="Xia P."/>
            <person name="Barry K."/>
            <person name="Daum C."/>
            <person name="Lipzen A."/>
            <person name="Yoshinaga Y."/>
            <person name="Schmutz J."/>
            <person name="Saski C."/>
            <person name="Vermerris W."/>
            <person name="Kresovich S."/>
        </authorList>
    </citation>
    <scope>NUCLEOTIDE SEQUENCE</scope>
</reference>